<dbReference type="Pfam" id="PF00248">
    <property type="entry name" value="Aldo_ket_red"/>
    <property type="match status" value="1"/>
</dbReference>
<dbReference type="PANTHER" id="PTHR43312:SF2">
    <property type="entry name" value="OXIDOREDUCTASE"/>
    <property type="match status" value="1"/>
</dbReference>
<dbReference type="AlphaFoldDB" id="A0A1Z2XLL8"/>
<dbReference type="InterPro" id="IPR036812">
    <property type="entry name" value="NAD(P)_OxRdtase_dom_sf"/>
</dbReference>
<dbReference type="InterPro" id="IPR023210">
    <property type="entry name" value="NADP_OxRdtase_dom"/>
</dbReference>
<evidence type="ECO:0000313" key="7">
    <source>
        <dbReference type="Proteomes" id="UP000196710"/>
    </source>
</evidence>
<dbReference type="EMBL" id="CP021422">
    <property type="protein sequence ID" value="ASB39346.1"/>
    <property type="molecule type" value="Genomic_DNA"/>
</dbReference>
<keyword evidence="2" id="KW-0408">Iron</keyword>
<keyword evidence="7" id="KW-1185">Reference proteome</keyword>
<sequence>MQYRKDRKGNDISLLGYGCMRFTKKGGGVDLDKAERELGAAIDGGVNYLDTAYIYPGNEAALGQLLKRLNCRDRVYIATKLPHYMIKSVQGAEKLFQEELRRLQTDHIDYYLMHMLTDTATWEKLLNMGMEGWIKEKLQRGQIRNIGFSYHGGSDMFCKLIEAYDWDFCQIQYNYMDERSQAGVKGLRFAHERGLPVIIMEPLRGGRLVDLLPRSAKDVFAADPEKRTPAGLAFKWLYDQPEVTCVLSGMNSIEMVRENLRLAELCAPGCMTPSDRELLERVKKAIQQSVRVGCTGCGYCTPCPKGVDIPGTFRCYNAMYSEGRSSGRRDYLQCTVMRKDPASASQCVSCGKCAAHCPQHIDIPKELRAASRELETLYYKAAKLAVGVFKLW</sequence>
<dbReference type="Proteomes" id="UP000196710">
    <property type="component" value="Chromosome"/>
</dbReference>
<dbReference type="InterPro" id="IPR017900">
    <property type="entry name" value="4Fe4S_Fe_S_CS"/>
</dbReference>
<evidence type="ECO:0000313" key="6">
    <source>
        <dbReference type="EMBL" id="QQR28635.1"/>
    </source>
</evidence>
<evidence type="ECO:0000313" key="5">
    <source>
        <dbReference type="EMBL" id="ASB39346.1"/>
    </source>
</evidence>
<evidence type="ECO:0000313" key="8">
    <source>
        <dbReference type="Proteomes" id="UP000596035"/>
    </source>
</evidence>
<dbReference type="GO" id="GO:0016491">
    <property type="term" value="F:oxidoreductase activity"/>
    <property type="evidence" value="ECO:0007669"/>
    <property type="project" value="InterPro"/>
</dbReference>
<dbReference type="RefSeq" id="WP_066536845.1">
    <property type="nucleotide sequence ID" value="NZ_CP021422.1"/>
</dbReference>
<dbReference type="InterPro" id="IPR020471">
    <property type="entry name" value="AKR"/>
</dbReference>
<dbReference type="GO" id="GO:0051536">
    <property type="term" value="F:iron-sulfur cluster binding"/>
    <property type="evidence" value="ECO:0007669"/>
    <property type="project" value="UniProtKB-KW"/>
</dbReference>
<dbReference type="GO" id="GO:0046872">
    <property type="term" value="F:metal ion binding"/>
    <property type="evidence" value="ECO:0007669"/>
    <property type="project" value="UniProtKB-KW"/>
</dbReference>
<dbReference type="PROSITE" id="PS00198">
    <property type="entry name" value="4FE4S_FER_1"/>
    <property type="match status" value="1"/>
</dbReference>
<dbReference type="PRINTS" id="PR00069">
    <property type="entry name" value="ALDKETRDTASE"/>
</dbReference>
<evidence type="ECO:0000259" key="4">
    <source>
        <dbReference type="PROSITE" id="PS51379"/>
    </source>
</evidence>
<name>A0A1Z2XLL8_9FIRM</name>
<evidence type="ECO:0000256" key="2">
    <source>
        <dbReference type="ARBA" id="ARBA00023004"/>
    </source>
</evidence>
<dbReference type="SUPFAM" id="SSF51430">
    <property type="entry name" value="NAD(P)-linked oxidoreductase"/>
    <property type="match status" value="1"/>
</dbReference>
<gene>
    <name evidence="5" type="ORF">ADH66_00915</name>
    <name evidence="6" type="ORF">I5Q82_10905</name>
</gene>
<reference evidence="5" key="1">
    <citation type="journal article" date="2017" name="Genome Announc.">
        <title>High-Quality Whole-Genome Sequences of the Oligo-Mouse-Microbiota Bacterial Community.</title>
        <authorList>
            <person name="Garzetti D."/>
            <person name="Brugiroux S."/>
            <person name="Bunk B."/>
            <person name="Pukall R."/>
            <person name="McCoy K.D."/>
            <person name="Macpherson A.J."/>
            <person name="Stecher B."/>
        </authorList>
    </citation>
    <scope>NUCLEOTIDE SEQUENCE</scope>
    <source>
        <strain evidence="5">KB18</strain>
    </source>
</reference>
<proteinExistence type="predicted"/>
<organism evidence="6 8">
    <name type="scientific">Acutalibacter muris</name>
    <dbReference type="NCBI Taxonomy" id="1796620"/>
    <lineage>
        <taxon>Bacteria</taxon>
        <taxon>Bacillati</taxon>
        <taxon>Bacillota</taxon>
        <taxon>Clostridia</taxon>
        <taxon>Eubacteriales</taxon>
        <taxon>Acutalibacteraceae</taxon>
        <taxon>Acutalibacter</taxon>
    </lineage>
</organism>
<dbReference type="Gene3D" id="3.20.20.100">
    <property type="entry name" value="NADP-dependent oxidoreductase domain"/>
    <property type="match status" value="1"/>
</dbReference>
<dbReference type="InterPro" id="IPR017896">
    <property type="entry name" value="4Fe4S_Fe-S-bd"/>
</dbReference>
<reference evidence="6 8" key="3">
    <citation type="submission" date="2020-11" db="EMBL/GenBank/DDBJ databases">
        <title>Closed and high quality bacterial genomes of the OMM12 community.</title>
        <authorList>
            <person name="Marbouty M."/>
            <person name="Lamy-Besnier Q."/>
            <person name="Debarbieux L."/>
            <person name="Koszul R."/>
        </authorList>
    </citation>
    <scope>NUCLEOTIDE SEQUENCE [LARGE SCALE GENOMIC DNA]</scope>
    <source>
        <strain evidence="6 8">KB18</strain>
    </source>
</reference>
<keyword evidence="1" id="KW-0479">Metal-binding</keyword>
<dbReference type="Proteomes" id="UP000596035">
    <property type="component" value="Chromosome"/>
</dbReference>
<dbReference type="PANTHER" id="PTHR43312">
    <property type="entry name" value="D-THREO-ALDOSE 1-DEHYDROGENASE"/>
    <property type="match status" value="1"/>
</dbReference>
<dbReference type="SUPFAM" id="SSF46548">
    <property type="entry name" value="alpha-helical ferredoxin"/>
    <property type="match status" value="1"/>
</dbReference>
<protein>
    <submittedName>
        <fullName evidence="6">Aldo/keto reductase</fullName>
    </submittedName>
</protein>
<feature type="domain" description="4Fe-4S ferredoxin-type" evidence="4">
    <location>
        <begin position="338"/>
        <end position="366"/>
    </location>
</feature>
<evidence type="ECO:0000256" key="1">
    <source>
        <dbReference type="ARBA" id="ARBA00022723"/>
    </source>
</evidence>
<dbReference type="CDD" id="cd19096">
    <property type="entry name" value="AKR_Fe-S_oxidoreductase"/>
    <property type="match status" value="1"/>
</dbReference>
<dbReference type="PROSITE" id="PS51379">
    <property type="entry name" value="4FE4S_FER_2"/>
    <property type="match status" value="1"/>
</dbReference>
<dbReference type="InterPro" id="IPR053135">
    <property type="entry name" value="AKR2_Oxidoreductase"/>
</dbReference>
<keyword evidence="3" id="KW-0411">Iron-sulfur</keyword>
<reference evidence="7" key="2">
    <citation type="submission" date="2017-05" db="EMBL/GenBank/DDBJ databases">
        <title>Improved OligoMM genomes.</title>
        <authorList>
            <person name="Garzetti D."/>
        </authorList>
    </citation>
    <scope>NUCLEOTIDE SEQUENCE [LARGE SCALE GENOMIC DNA]</scope>
    <source>
        <strain evidence="7">KB18</strain>
    </source>
</reference>
<evidence type="ECO:0000256" key="3">
    <source>
        <dbReference type="ARBA" id="ARBA00023014"/>
    </source>
</evidence>
<dbReference type="EMBL" id="CP065321">
    <property type="protein sequence ID" value="QQR28635.1"/>
    <property type="molecule type" value="Genomic_DNA"/>
</dbReference>
<dbReference type="Pfam" id="PF13187">
    <property type="entry name" value="Fer4_9"/>
    <property type="match status" value="1"/>
</dbReference>
<accession>A0A1Z2XLL8</accession>
<dbReference type="KEGG" id="amur:ADH66_00915"/>